<dbReference type="SUPFAM" id="SSF56091">
    <property type="entry name" value="DNA ligase/mRNA capping enzyme, catalytic domain"/>
    <property type="match status" value="1"/>
</dbReference>
<keyword evidence="16" id="KW-1185">Reference proteome</keyword>
<evidence type="ECO:0000313" key="15">
    <source>
        <dbReference type="EMBL" id="QPC43564.1"/>
    </source>
</evidence>
<reference evidence="15 16" key="1">
    <citation type="submission" date="2020-06" db="EMBL/GenBank/DDBJ databases">
        <title>Genome sequence of 2 isolates from Red Sea Mangroves.</title>
        <authorList>
            <person name="Sefrji F."/>
            <person name="Michoud G."/>
            <person name="Merlino G."/>
            <person name="Daffonchio D."/>
        </authorList>
    </citation>
    <scope>NUCLEOTIDE SEQUENCE [LARGE SCALE GENOMIC DNA]</scope>
    <source>
        <strain evidence="15 16">R1DC25</strain>
    </source>
</reference>
<dbReference type="GO" id="GO:0046872">
    <property type="term" value="F:metal ion binding"/>
    <property type="evidence" value="ECO:0007669"/>
    <property type="project" value="UniProtKB-KW"/>
</dbReference>
<dbReference type="AlphaFoldDB" id="A0A7S8C5H4"/>
<dbReference type="InterPro" id="IPR050191">
    <property type="entry name" value="ATP-dep_DNA_ligase"/>
</dbReference>
<accession>A0A7S8C5H4</accession>
<dbReference type="CDD" id="cd07897">
    <property type="entry name" value="Adenylation_DNA_ligase_Bac1"/>
    <property type="match status" value="1"/>
</dbReference>
<dbReference type="NCBIfam" id="NF006701">
    <property type="entry name" value="PRK09247.1"/>
    <property type="match status" value="1"/>
</dbReference>
<proteinExistence type="predicted"/>
<evidence type="ECO:0000256" key="7">
    <source>
        <dbReference type="ARBA" id="ARBA00022763"/>
    </source>
</evidence>
<dbReference type="GO" id="GO:0051301">
    <property type="term" value="P:cell division"/>
    <property type="evidence" value="ECO:0007669"/>
    <property type="project" value="UniProtKB-KW"/>
</dbReference>
<evidence type="ECO:0000256" key="11">
    <source>
        <dbReference type="ARBA" id="ARBA00023204"/>
    </source>
</evidence>
<dbReference type="PANTHER" id="PTHR45674">
    <property type="entry name" value="DNA LIGASE 1/3 FAMILY MEMBER"/>
    <property type="match status" value="1"/>
</dbReference>
<dbReference type="Gene3D" id="1.10.3260.10">
    <property type="entry name" value="DNA ligase, ATP-dependent, N-terminal domain"/>
    <property type="match status" value="1"/>
</dbReference>
<evidence type="ECO:0000256" key="13">
    <source>
        <dbReference type="ARBA" id="ARBA00034003"/>
    </source>
</evidence>
<dbReference type="GO" id="GO:0003677">
    <property type="term" value="F:DNA binding"/>
    <property type="evidence" value="ECO:0007669"/>
    <property type="project" value="InterPro"/>
</dbReference>
<evidence type="ECO:0000256" key="3">
    <source>
        <dbReference type="ARBA" id="ARBA00022618"/>
    </source>
</evidence>
<dbReference type="PANTHER" id="PTHR45674:SF13">
    <property type="entry name" value="DNA LIGASE-RELATED"/>
    <property type="match status" value="1"/>
</dbReference>
<keyword evidence="11" id="KW-0234">DNA repair</keyword>
<evidence type="ECO:0000256" key="4">
    <source>
        <dbReference type="ARBA" id="ARBA00022705"/>
    </source>
</evidence>
<dbReference type="GO" id="GO:0005524">
    <property type="term" value="F:ATP binding"/>
    <property type="evidence" value="ECO:0007669"/>
    <property type="project" value="UniProtKB-KW"/>
</dbReference>
<dbReference type="RefSeq" id="WP_213160929.1">
    <property type="nucleotide sequence ID" value="NZ_CP058214.1"/>
</dbReference>
<dbReference type="Pfam" id="PF04679">
    <property type="entry name" value="DNA_ligase_A_C"/>
    <property type="match status" value="1"/>
</dbReference>
<evidence type="ECO:0000259" key="14">
    <source>
        <dbReference type="PROSITE" id="PS50160"/>
    </source>
</evidence>
<keyword evidence="6" id="KW-0547">Nucleotide-binding</keyword>
<keyword evidence="4" id="KW-0235">DNA replication</keyword>
<dbReference type="EC" id="6.5.1.1" evidence="1"/>
<evidence type="ECO:0000256" key="6">
    <source>
        <dbReference type="ARBA" id="ARBA00022741"/>
    </source>
</evidence>
<sequence>MKAFAELLDRLAFTPARNGKLALIERYFADTPDPERGWALAVLTGALSFRVPTRRILAELLEPRVDPELYRLSRDYVGDTAETVALLWPDGGQAGAAPRLSEVIETIRTAEKAALPGLVEGWLDRLDAKGRFALLKLLTGALRVGVSARLARTAVARHGGVEVAEIEELWHALEAPYEDLFAWLDGRADRPDPGTRPVFRPLMLAHPVEDDDWARLDPADFLAEWKWDGIRVQVVARDDAVRLYSRAGDDISHSFPDVTLAFRGRRAVLDGELLVMRDGEVAPFNELQQRLNRKTVTAATVQRYPAHIRLYDILIADDEDLRPLALELRRARLEDWHGREGPGASDLSGLIGFDDFAELEAHWRDARANGIEGLMLKRRASPYLAGRPKGHWYKWKRAPLTLDVVLLYAQRGSGKRSSYYSDYTFGAWREGADGARELVPVGKAYSGFTDEELLEIDRFVRANTVERYGPVRAVKPGLVLEVAFDSVHPSSRHKSGLAMRFPRIHRIRWDKPAEEADRLETLETLVQR</sequence>
<dbReference type="InterPro" id="IPR012309">
    <property type="entry name" value="DNA_ligase_ATP-dep_C"/>
</dbReference>
<keyword evidence="9" id="KW-0460">Magnesium</keyword>
<dbReference type="EMBL" id="CP058214">
    <property type="protein sequence ID" value="QPC43564.1"/>
    <property type="molecule type" value="Genomic_DNA"/>
</dbReference>
<dbReference type="InterPro" id="IPR036599">
    <property type="entry name" value="DNA_ligase_N_sf"/>
</dbReference>
<protein>
    <recommendedName>
        <fullName evidence="1">DNA ligase (ATP)</fullName>
        <ecNumber evidence="1">6.5.1.1</ecNumber>
    </recommendedName>
</protein>
<keyword evidence="5" id="KW-0479">Metal-binding</keyword>
<evidence type="ECO:0000256" key="12">
    <source>
        <dbReference type="ARBA" id="ARBA00023306"/>
    </source>
</evidence>
<dbReference type="KEGG" id="kmn:HW532_13200"/>
<keyword evidence="12" id="KW-0131">Cell cycle</keyword>
<evidence type="ECO:0000256" key="2">
    <source>
        <dbReference type="ARBA" id="ARBA00022598"/>
    </source>
</evidence>
<evidence type="ECO:0000256" key="5">
    <source>
        <dbReference type="ARBA" id="ARBA00022723"/>
    </source>
</evidence>
<keyword evidence="2 15" id="KW-0436">Ligase</keyword>
<keyword evidence="8" id="KW-0067">ATP-binding</keyword>
<evidence type="ECO:0000256" key="10">
    <source>
        <dbReference type="ARBA" id="ARBA00023172"/>
    </source>
</evidence>
<dbReference type="Gene3D" id="2.40.50.140">
    <property type="entry name" value="Nucleic acid-binding proteins"/>
    <property type="match status" value="1"/>
</dbReference>
<keyword evidence="10" id="KW-0233">DNA recombination</keyword>
<keyword evidence="3" id="KW-0132">Cell division</keyword>
<dbReference type="GO" id="GO:0003910">
    <property type="term" value="F:DNA ligase (ATP) activity"/>
    <property type="evidence" value="ECO:0007669"/>
    <property type="project" value="UniProtKB-EC"/>
</dbReference>
<keyword evidence="7" id="KW-0227">DNA damage</keyword>
<dbReference type="InterPro" id="IPR012340">
    <property type="entry name" value="NA-bd_OB-fold"/>
</dbReference>
<dbReference type="CDD" id="cd07972">
    <property type="entry name" value="OBF_DNA_ligase_Arch_LigB"/>
    <property type="match status" value="1"/>
</dbReference>
<feature type="domain" description="ATP-dependent DNA ligase family profile" evidence="14">
    <location>
        <begin position="299"/>
        <end position="429"/>
    </location>
</feature>
<dbReference type="GO" id="GO:0006281">
    <property type="term" value="P:DNA repair"/>
    <property type="evidence" value="ECO:0007669"/>
    <property type="project" value="UniProtKB-KW"/>
</dbReference>
<dbReference type="Gene3D" id="3.30.470.30">
    <property type="entry name" value="DNA ligase/mRNA capping enzyme"/>
    <property type="match status" value="1"/>
</dbReference>
<evidence type="ECO:0000256" key="8">
    <source>
        <dbReference type="ARBA" id="ARBA00022840"/>
    </source>
</evidence>
<evidence type="ECO:0000256" key="9">
    <source>
        <dbReference type="ARBA" id="ARBA00022842"/>
    </source>
</evidence>
<dbReference type="InterPro" id="IPR026333">
    <property type="entry name" value="ATP_dep_DNA_lig_pp_1105_fam"/>
</dbReference>
<dbReference type="PROSITE" id="PS00697">
    <property type="entry name" value="DNA_LIGASE_A1"/>
    <property type="match status" value="1"/>
</dbReference>
<gene>
    <name evidence="15" type="ORF">HW532_13200</name>
</gene>
<organism evidence="15 16">
    <name type="scientific">Kaustia mangrovi</name>
    <dbReference type="NCBI Taxonomy" id="2593653"/>
    <lineage>
        <taxon>Bacteria</taxon>
        <taxon>Pseudomonadati</taxon>
        <taxon>Pseudomonadota</taxon>
        <taxon>Alphaproteobacteria</taxon>
        <taxon>Hyphomicrobiales</taxon>
        <taxon>Parvibaculaceae</taxon>
        <taxon>Kaustia</taxon>
    </lineage>
</organism>
<dbReference type="SUPFAM" id="SSF50249">
    <property type="entry name" value="Nucleic acid-binding proteins"/>
    <property type="match status" value="1"/>
</dbReference>
<dbReference type="GO" id="GO:0006260">
    <property type="term" value="P:DNA replication"/>
    <property type="evidence" value="ECO:0007669"/>
    <property type="project" value="UniProtKB-KW"/>
</dbReference>
<dbReference type="InterPro" id="IPR016059">
    <property type="entry name" value="DNA_ligase_ATP-dep_CS"/>
</dbReference>
<name>A0A7S8C5H4_9HYPH</name>
<dbReference type="PROSITE" id="PS50160">
    <property type="entry name" value="DNA_LIGASE_A3"/>
    <property type="match status" value="1"/>
</dbReference>
<dbReference type="Pfam" id="PF01068">
    <property type="entry name" value="DNA_ligase_A_M"/>
    <property type="match status" value="1"/>
</dbReference>
<dbReference type="NCBIfam" id="TIGR04120">
    <property type="entry name" value="DNA_lig_bact"/>
    <property type="match status" value="1"/>
</dbReference>
<evidence type="ECO:0000256" key="1">
    <source>
        <dbReference type="ARBA" id="ARBA00012727"/>
    </source>
</evidence>
<evidence type="ECO:0000313" key="16">
    <source>
        <dbReference type="Proteomes" id="UP000593594"/>
    </source>
</evidence>
<dbReference type="InterPro" id="IPR012310">
    <property type="entry name" value="DNA_ligase_ATP-dep_cent"/>
</dbReference>
<dbReference type="GO" id="GO:0006310">
    <property type="term" value="P:DNA recombination"/>
    <property type="evidence" value="ECO:0007669"/>
    <property type="project" value="UniProtKB-KW"/>
</dbReference>
<dbReference type="Proteomes" id="UP000593594">
    <property type="component" value="Chromosome"/>
</dbReference>
<comment type="catalytic activity">
    <reaction evidence="13">
        <text>ATP + (deoxyribonucleotide)n-3'-hydroxyl + 5'-phospho-(deoxyribonucleotide)m = (deoxyribonucleotide)n+m + AMP + diphosphate.</text>
        <dbReference type="EC" id="6.5.1.1"/>
    </reaction>
</comment>